<feature type="compositionally biased region" description="Acidic residues" evidence="1">
    <location>
        <begin position="284"/>
        <end position="293"/>
    </location>
</feature>
<dbReference type="Pfam" id="PF14900">
    <property type="entry name" value="DUF4493"/>
    <property type="match status" value="1"/>
</dbReference>
<dbReference type="AlphaFoldDB" id="F0R1B5"/>
<accession>F0R1B5</accession>
<dbReference type="Proteomes" id="UP000007486">
    <property type="component" value="Chromosome"/>
</dbReference>
<evidence type="ECO:0000313" key="2">
    <source>
        <dbReference type="EMBL" id="ADY36343.1"/>
    </source>
</evidence>
<feature type="region of interest" description="Disordered" evidence="1">
    <location>
        <begin position="272"/>
        <end position="318"/>
    </location>
</feature>
<keyword evidence="3" id="KW-1185">Reference proteome</keyword>
<dbReference type="InterPro" id="IPR027840">
    <property type="entry name" value="DUF4493"/>
</dbReference>
<dbReference type="PROSITE" id="PS51257">
    <property type="entry name" value="PROKAR_LIPOPROTEIN"/>
    <property type="match status" value="1"/>
</dbReference>
<name>F0R1B5_PHOSB</name>
<dbReference type="HOGENOM" id="CLU_612012_0_0_10"/>
<dbReference type="eggNOG" id="ENOG50302V4">
    <property type="taxonomic scope" value="Bacteria"/>
</dbReference>
<reference evidence="2 3" key="1">
    <citation type="journal article" date="2011" name="Stand. Genomic Sci.">
        <title>Complete genome sequence of Bacteroides salanitronis type strain (BL78).</title>
        <authorList>
            <person name="Gronow S."/>
            <person name="Held B."/>
            <person name="Lucas S."/>
            <person name="Lapidus A."/>
            <person name="Del Rio T.G."/>
            <person name="Nolan M."/>
            <person name="Tice H."/>
            <person name="Deshpande S."/>
            <person name="Cheng J.F."/>
            <person name="Pitluck S."/>
            <person name="Liolios K."/>
            <person name="Pagani I."/>
            <person name="Ivanova N."/>
            <person name="Mavromatis K."/>
            <person name="Pati A."/>
            <person name="Tapia R."/>
            <person name="Han C."/>
            <person name="Goodwin L."/>
            <person name="Chen A."/>
            <person name="Palaniappan K."/>
            <person name="Land M."/>
            <person name="Hauser L."/>
            <person name="Chang Y.J."/>
            <person name="Jeffries C.D."/>
            <person name="Brambilla E.M."/>
            <person name="Rohde M."/>
            <person name="Goker M."/>
            <person name="Detter J.C."/>
            <person name="Woyke T."/>
            <person name="Bristow J."/>
            <person name="Markowitz V."/>
            <person name="Hugenholtz P."/>
            <person name="Kyrpides N.C."/>
            <person name="Klenk H.P."/>
            <person name="Eisen J.A."/>
        </authorList>
    </citation>
    <scope>NUCLEOTIDE SEQUENCE [LARGE SCALE GENOMIC DNA]</scope>
    <source>
        <strain evidence="2 3">DSM 18170</strain>
    </source>
</reference>
<dbReference type="OrthoDB" id="1046311at2"/>
<dbReference type="STRING" id="667015.Bacsa_1784"/>
<organism evidence="2 3">
    <name type="scientific">Phocaeicola salanitronis (strain DSM 18170 / JCM 13657 / CCUG 60908 / BL78)</name>
    <name type="common">Bacteroides salanitronis</name>
    <dbReference type="NCBI Taxonomy" id="667015"/>
    <lineage>
        <taxon>Bacteria</taxon>
        <taxon>Pseudomonadati</taxon>
        <taxon>Bacteroidota</taxon>
        <taxon>Bacteroidia</taxon>
        <taxon>Bacteroidales</taxon>
        <taxon>Bacteroidaceae</taxon>
        <taxon>Phocaeicola</taxon>
    </lineage>
</organism>
<gene>
    <name evidence="2" type="ordered locus">Bacsa_1784</name>
</gene>
<dbReference type="RefSeq" id="WP_013617774.1">
    <property type="nucleotide sequence ID" value="NC_015164.1"/>
</dbReference>
<protein>
    <recommendedName>
        <fullName evidence="4">DUF4493 domain-containing protein</fullName>
    </recommendedName>
</protein>
<sequence length="449" mass="48009">MKTMNKWMLGVLLTGALASCEMKDELAGTGTSEAMGALQLGLSVKEPGTGRANNDVTTFPVEITCEDTPANSKTFASYAEIVELDNVVPLAAGTYVVKAHTQGTLVGFSIMKDPYYQGVADLTVTEGITEDVNVVCTLANTRVALDLPSDFDSFDSWTITLDGGNNHTLEFSNADNYDNHTAYWYLGETGVPTLKMNIMAVKEGVTYTKAQTLTKADAVENFGENDNPNFVGGDALAINIDVTQEETPEQPEQPQIGFDVSVILSFSNHDESVTIPITPGTGDSGDDDDEPTDDPNQGGGGQEPDPEPSEAITISDNDTGYLTNGVTVVGGKYPDDVVIVMNVKNGIKSLYVKVDTDNEAFEEAAGNMNLTTGDGLDLTSDVVSDLESMFALPTVNSTEYEFTMNDVLFNLLCGTESTIGFPGKHDFILTVIDANNQQKTATLTINIVE</sequence>
<dbReference type="KEGG" id="bsa:Bacsa_1784"/>
<evidence type="ECO:0000256" key="1">
    <source>
        <dbReference type="SAM" id="MobiDB-lite"/>
    </source>
</evidence>
<dbReference type="EMBL" id="CP002530">
    <property type="protein sequence ID" value="ADY36343.1"/>
    <property type="molecule type" value="Genomic_DNA"/>
</dbReference>
<evidence type="ECO:0000313" key="3">
    <source>
        <dbReference type="Proteomes" id="UP000007486"/>
    </source>
</evidence>
<proteinExistence type="predicted"/>
<evidence type="ECO:0008006" key="4">
    <source>
        <dbReference type="Google" id="ProtNLM"/>
    </source>
</evidence>